<name>A0A540L8G6_MALBA</name>
<reference evidence="2 3" key="1">
    <citation type="journal article" date="2019" name="G3 (Bethesda)">
        <title>Sequencing of a Wild Apple (Malus baccata) Genome Unravels the Differences Between Cultivated and Wild Apple Species Regarding Disease Resistance and Cold Tolerance.</title>
        <authorList>
            <person name="Chen X."/>
        </authorList>
    </citation>
    <scope>NUCLEOTIDE SEQUENCE [LARGE SCALE GENOMIC DNA]</scope>
    <source>
        <strain evidence="3">cv. Shandingzi</strain>
        <tissue evidence="2">Leaves</tissue>
    </source>
</reference>
<dbReference type="AlphaFoldDB" id="A0A540L8G6"/>
<proteinExistence type="predicted"/>
<dbReference type="Proteomes" id="UP000315295">
    <property type="component" value="Unassembled WGS sequence"/>
</dbReference>
<evidence type="ECO:0000313" key="3">
    <source>
        <dbReference type="Proteomes" id="UP000315295"/>
    </source>
</evidence>
<comment type="caution">
    <text evidence="2">The sequence shown here is derived from an EMBL/GenBank/DDBJ whole genome shotgun (WGS) entry which is preliminary data.</text>
</comment>
<gene>
    <name evidence="2" type="ORF">C1H46_031664</name>
</gene>
<keyword evidence="3" id="KW-1185">Reference proteome</keyword>
<evidence type="ECO:0000256" key="1">
    <source>
        <dbReference type="SAM" id="MobiDB-lite"/>
    </source>
</evidence>
<protein>
    <submittedName>
        <fullName evidence="2">Uncharacterized protein</fullName>
    </submittedName>
</protein>
<evidence type="ECO:0000313" key="2">
    <source>
        <dbReference type="EMBL" id="TQD82787.1"/>
    </source>
</evidence>
<sequence length="87" mass="10058">MSFKTVSRSSTAATLDNHYQSTTHQRVGNISNTHFVFEVTWKTLYRQVMISFCIALHHQGYRRSINPFFSSYSHSSRPSSSTVVKKR</sequence>
<accession>A0A540L8G6</accession>
<feature type="region of interest" description="Disordered" evidence="1">
    <location>
        <begin position="68"/>
        <end position="87"/>
    </location>
</feature>
<feature type="compositionally biased region" description="Low complexity" evidence="1">
    <location>
        <begin position="70"/>
        <end position="81"/>
    </location>
</feature>
<organism evidence="2 3">
    <name type="scientific">Malus baccata</name>
    <name type="common">Siberian crab apple</name>
    <name type="synonym">Pyrus baccata</name>
    <dbReference type="NCBI Taxonomy" id="106549"/>
    <lineage>
        <taxon>Eukaryota</taxon>
        <taxon>Viridiplantae</taxon>
        <taxon>Streptophyta</taxon>
        <taxon>Embryophyta</taxon>
        <taxon>Tracheophyta</taxon>
        <taxon>Spermatophyta</taxon>
        <taxon>Magnoliopsida</taxon>
        <taxon>eudicotyledons</taxon>
        <taxon>Gunneridae</taxon>
        <taxon>Pentapetalae</taxon>
        <taxon>rosids</taxon>
        <taxon>fabids</taxon>
        <taxon>Rosales</taxon>
        <taxon>Rosaceae</taxon>
        <taxon>Amygdaloideae</taxon>
        <taxon>Maleae</taxon>
        <taxon>Malus</taxon>
    </lineage>
</organism>
<dbReference type="EMBL" id="VIEB01000708">
    <property type="protein sequence ID" value="TQD82787.1"/>
    <property type="molecule type" value="Genomic_DNA"/>
</dbReference>